<dbReference type="PANTHER" id="PTHR43235">
    <property type="entry name" value="GLUTAMINE AMIDOTRANSFERASE PB2B2.05-RELATED"/>
    <property type="match status" value="1"/>
</dbReference>
<dbReference type="Pfam" id="PF07722">
    <property type="entry name" value="Peptidase_C26"/>
    <property type="match status" value="1"/>
</dbReference>
<proteinExistence type="predicted"/>
<dbReference type="GO" id="GO:0033969">
    <property type="term" value="F:gamma-glutamyl-gamma-aminobutyrate hydrolase activity"/>
    <property type="evidence" value="ECO:0007669"/>
    <property type="project" value="TreeGrafter"/>
</dbReference>
<dbReference type="AlphaFoldDB" id="A0A1V3A1D9"/>
<dbReference type="GO" id="GO:0006598">
    <property type="term" value="P:polyamine catabolic process"/>
    <property type="evidence" value="ECO:0007669"/>
    <property type="project" value="TreeGrafter"/>
</dbReference>
<name>A0A1V3A1D9_9GAMM</name>
<dbReference type="STRING" id="252474.B1A74_01870"/>
<comment type="caution">
    <text evidence="1">The sequence shown here is derived from an EMBL/GenBank/DDBJ whole genome shotgun (WGS) entry which is preliminary data.</text>
</comment>
<dbReference type="EMBL" id="MUZR01000006">
    <property type="protein sequence ID" value="OOC11162.1"/>
    <property type="molecule type" value="Genomic_DNA"/>
</dbReference>
<dbReference type="Gene3D" id="3.40.50.880">
    <property type="match status" value="1"/>
</dbReference>
<gene>
    <name evidence="1" type="ORF">B1A74_01870</name>
</gene>
<keyword evidence="1" id="KW-0378">Hydrolase</keyword>
<protein>
    <submittedName>
        <fullName evidence="1">Gamma-glutamyl-gamma-aminobutyrate hydrolase</fullName>
    </submittedName>
</protein>
<dbReference type="Proteomes" id="UP000189177">
    <property type="component" value="Unassembled WGS sequence"/>
</dbReference>
<accession>A0A1V3A1D9</accession>
<sequence length="269" mass="30150">MPGSERPHRPVIAVTGPDRGGTPAWLFTALAVWRAGGRPLRIRPGRPRRNRRIDALIVGGGADVDPELYGETLPEGPDTTAIRRAEQRLSQRLIGYAFYPALWLLRRLFQSKRPSLDPERDRLEKSLIHHALDEHLPILGICRGMQLINVVRGGSLHRDLAAFYVETPNARSLLPVKRVRLDPHSRLSIILGDAALHVNALHSQAVDRLGRGLTIAGREPSRVVQAIEADGPDFCIGVQWHPEYLPQKTRHQRLFRAVVRAAVDHHEVQ</sequence>
<keyword evidence="2" id="KW-1185">Reference proteome</keyword>
<organism evidence="1 2">
    <name type="scientific">Thioalkalivibrio halophilus</name>
    <dbReference type="NCBI Taxonomy" id="252474"/>
    <lineage>
        <taxon>Bacteria</taxon>
        <taxon>Pseudomonadati</taxon>
        <taxon>Pseudomonadota</taxon>
        <taxon>Gammaproteobacteria</taxon>
        <taxon>Chromatiales</taxon>
        <taxon>Ectothiorhodospiraceae</taxon>
        <taxon>Thioalkalivibrio</taxon>
    </lineage>
</organism>
<dbReference type="InterPro" id="IPR029062">
    <property type="entry name" value="Class_I_gatase-like"/>
</dbReference>
<evidence type="ECO:0000313" key="2">
    <source>
        <dbReference type="Proteomes" id="UP000189177"/>
    </source>
</evidence>
<reference evidence="1 2" key="1">
    <citation type="submission" date="2017-02" db="EMBL/GenBank/DDBJ databases">
        <title>Genomic diversity within the haloalkaliphilic genus Thioalkalivibrio.</title>
        <authorList>
            <person name="Ahn A.-C."/>
            <person name="Meier-Kolthoff J."/>
            <person name="Overmars L."/>
            <person name="Richter M."/>
            <person name="Woyke T."/>
            <person name="Sorokin D.Y."/>
            <person name="Muyzer G."/>
        </authorList>
    </citation>
    <scope>NUCLEOTIDE SEQUENCE [LARGE SCALE GENOMIC DNA]</scope>
    <source>
        <strain evidence="1 2">HL17</strain>
    </source>
</reference>
<dbReference type="GO" id="GO:0005829">
    <property type="term" value="C:cytosol"/>
    <property type="evidence" value="ECO:0007669"/>
    <property type="project" value="TreeGrafter"/>
</dbReference>
<dbReference type="SUPFAM" id="SSF52317">
    <property type="entry name" value="Class I glutamine amidotransferase-like"/>
    <property type="match status" value="1"/>
</dbReference>
<dbReference type="OrthoDB" id="9813383at2"/>
<dbReference type="InterPro" id="IPR011697">
    <property type="entry name" value="Peptidase_C26"/>
</dbReference>
<evidence type="ECO:0000313" key="1">
    <source>
        <dbReference type="EMBL" id="OOC11162.1"/>
    </source>
</evidence>
<dbReference type="PROSITE" id="PS51273">
    <property type="entry name" value="GATASE_TYPE_1"/>
    <property type="match status" value="1"/>
</dbReference>
<dbReference type="PANTHER" id="PTHR43235:SF1">
    <property type="entry name" value="GLUTAMINE AMIDOTRANSFERASE PB2B2.05-RELATED"/>
    <property type="match status" value="1"/>
</dbReference>
<dbReference type="InterPro" id="IPR044668">
    <property type="entry name" value="PuuD-like"/>
</dbReference>